<proteinExistence type="predicted"/>
<gene>
    <name evidence="1" type="ORF">HERILL_LOCUS10572</name>
</gene>
<organism evidence="1 2">
    <name type="scientific">Hermetia illucens</name>
    <name type="common">Black soldier fly</name>
    <dbReference type="NCBI Taxonomy" id="343691"/>
    <lineage>
        <taxon>Eukaryota</taxon>
        <taxon>Metazoa</taxon>
        <taxon>Ecdysozoa</taxon>
        <taxon>Arthropoda</taxon>
        <taxon>Hexapoda</taxon>
        <taxon>Insecta</taxon>
        <taxon>Pterygota</taxon>
        <taxon>Neoptera</taxon>
        <taxon>Endopterygota</taxon>
        <taxon>Diptera</taxon>
        <taxon>Brachycera</taxon>
        <taxon>Stratiomyomorpha</taxon>
        <taxon>Stratiomyidae</taxon>
        <taxon>Hermetiinae</taxon>
        <taxon>Hermetia</taxon>
    </lineage>
</organism>
<evidence type="ECO:0000313" key="1">
    <source>
        <dbReference type="EMBL" id="CAD7087897.1"/>
    </source>
</evidence>
<sequence length="186" mass="21960">MEKLFLKNNIDQKYIKLDKFNLVAYNAHLRLAKYLAREGTRLEPKIFKLDKAFQCEKRRKRNLLNKKLYRMKIKSQPMIKTTTLEVQKIPNFVINNSSETFTKSELELLNNEPNFAIDTTPRTKDIVIDVEGVTRNLDPESKKIVRKEVGIFWTREQQAKNKDEKDIFYTEADKGNEVVMCDVKKN</sequence>
<accession>A0A7R8UVT4</accession>
<name>A0A7R8UVT4_HERIL</name>
<reference evidence="1 2" key="1">
    <citation type="submission" date="2020-11" db="EMBL/GenBank/DDBJ databases">
        <authorList>
            <person name="Wallbank WR R."/>
            <person name="Pardo Diaz C."/>
            <person name="Kozak K."/>
            <person name="Martin S."/>
            <person name="Jiggins C."/>
            <person name="Moest M."/>
            <person name="Warren A I."/>
            <person name="Generalovic N T."/>
            <person name="Byers J.R.P. K."/>
            <person name="Montejo-Kovacevich G."/>
            <person name="Yen C E."/>
        </authorList>
    </citation>
    <scope>NUCLEOTIDE SEQUENCE [LARGE SCALE GENOMIC DNA]</scope>
</reference>
<dbReference type="OrthoDB" id="6782675at2759"/>
<keyword evidence="2" id="KW-1185">Reference proteome</keyword>
<protein>
    <submittedName>
        <fullName evidence="1">Uncharacterized protein</fullName>
    </submittedName>
</protein>
<dbReference type="EMBL" id="LR899012">
    <property type="protein sequence ID" value="CAD7087897.1"/>
    <property type="molecule type" value="Genomic_DNA"/>
</dbReference>
<dbReference type="Proteomes" id="UP000594454">
    <property type="component" value="Chromosome 4"/>
</dbReference>
<evidence type="ECO:0000313" key="2">
    <source>
        <dbReference type="Proteomes" id="UP000594454"/>
    </source>
</evidence>
<dbReference type="AlphaFoldDB" id="A0A7R8UVT4"/>
<dbReference type="InParanoid" id="A0A7R8UVT4"/>